<keyword evidence="3" id="KW-1185">Reference proteome</keyword>
<dbReference type="InterPro" id="IPR036046">
    <property type="entry name" value="Acylphosphatase-like_dom_sf"/>
</dbReference>
<proteinExistence type="predicted"/>
<evidence type="ECO:0000313" key="3">
    <source>
        <dbReference type="Proteomes" id="UP000831785"/>
    </source>
</evidence>
<dbReference type="SUPFAM" id="SSF54975">
    <property type="entry name" value="Acylphosphatase/BLUF domain-like"/>
    <property type="match status" value="1"/>
</dbReference>
<dbReference type="Pfam" id="PF04940">
    <property type="entry name" value="BLUF"/>
    <property type="match status" value="1"/>
</dbReference>
<dbReference type="InterPro" id="IPR007024">
    <property type="entry name" value="BLUF_domain"/>
</dbReference>
<dbReference type="Gene3D" id="3.30.70.100">
    <property type="match status" value="1"/>
</dbReference>
<dbReference type="SMART" id="SM01034">
    <property type="entry name" value="BLUF"/>
    <property type="match status" value="1"/>
</dbReference>
<accession>A0ABY4FA67</accession>
<dbReference type="RefSeq" id="WP_244718561.1">
    <property type="nucleotide sequence ID" value="NZ_CP095049.1"/>
</dbReference>
<sequence>MKYSVLYTEAQRQRAVAWAVALTANTPLTPRRYEKQLLYQYQRGMLTLQEVLHRLDTSIYQILYRSQTVQPLTHEGLQEILYYSQQYNAEHQITGLLLYSEGRFVQVLEGPEAEVRTLYARIQADTRHRQVVTVGEGPMPDRRFGEWTMGFGQVAASDIALVLEAEPDSQPVPDVNEQHLQTLLRAFGMAASSIAYI</sequence>
<dbReference type="Proteomes" id="UP000831785">
    <property type="component" value="Chromosome"/>
</dbReference>
<dbReference type="EMBL" id="CP095049">
    <property type="protein sequence ID" value="UOQ53398.1"/>
    <property type="molecule type" value="Genomic_DNA"/>
</dbReference>
<gene>
    <name evidence="2" type="ORF">MUN80_01255</name>
</gene>
<evidence type="ECO:0000259" key="1">
    <source>
        <dbReference type="PROSITE" id="PS50925"/>
    </source>
</evidence>
<organism evidence="2 3">
    <name type="scientific">Hymenobacter cellulosivorans</name>
    <dbReference type="NCBI Taxonomy" id="2932249"/>
    <lineage>
        <taxon>Bacteria</taxon>
        <taxon>Pseudomonadati</taxon>
        <taxon>Bacteroidota</taxon>
        <taxon>Cytophagia</taxon>
        <taxon>Cytophagales</taxon>
        <taxon>Hymenobacteraceae</taxon>
        <taxon>Hymenobacter</taxon>
    </lineage>
</organism>
<evidence type="ECO:0000313" key="2">
    <source>
        <dbReference type="EMBL" id="UOQ53398.1"/>
    </source>
</evidence>
<feature type="domain" description="BLUF" evidence="1">
    <location>
        <begin position="59"/>
        <end position="150"/>
    </location>
</feature>
<reference evidence="2 3" key="1">
    <citation type="submission" date="2022-04" db="EMBL/GenBank/DDBJ databases">
        <title>Hymenobacter sp. isolated from the air.</title>
        <authorList>
            <person name="Won M."/>
            <person name="Lee C.-M."/>
            <person name="Woen H.-Y."/>
            <person name="Kwon S.-W."/>
        </authorList>
    </citation>
    <scope>NUCLEOTIDE SEQUENCE [LARGE SCALE GENOMIC DNA]</scope>
    <source>
        <strain evidence="3">5116 S-27</strain>
    </source>
</reference>
<dbReference type="PROSITE" id="PS50925">
    <property type="entry name" value="BLUF"/>
    <property type="match status" value="1"/>
</dbReference>
<protein>
    <submittedName>
        <fullName evidence="2">BLUF domain-containing protein</fullName>
    </submittedName>
</protein>
<name>A0ABY4FA67_9BACT</name>